<proteinExistence type="inferred from homology"/>
<evidence type="ECO:0000256" key="4">
    <source>
        <dbReference type="ARBA" id="ARBA00023239"/>
    </source>
</evidence>
<gene>
    <name evidence="6" type="ORF">SAMN04488069_1026</name>
</gene>
<reference evidence="7" key="1">
    <citation type="submission" date="2016-10" db="EMBL/GenBank/DDBJ databases">
        <authorList>
            <person name="Varghese N."/>
            <person name="Submissions S."/>
        </authorList>
    </citation>
    <scope>NUCLEOTIDE SEQUENCE [LARGE SCALE GENOMIC DNA]</scope>
    <source>
        <strain evidence="7">CGMCC 1.8975</strain>
    </source>
</reference>
<dbReference type="STRING" id="651662.SAMN04488069_1026"/>
<dbReference type="PANTHER" id="PTHR30246:SF1">
    <property type="entry name" value="2-DEHYDRO-3-DEOXY-6-PHOSPHOGALACTONATE ALDOLASE-RELATED"/>
    <property type="match status" value="1"/>
</dbReference>
<evidence type="ECO:0000256" key="5">
    <source>
        <dbReference type="ARBA" id="ARBA00023277"/>
    </source>
</evidence>
<dbReference type="SUPFAM" id="SSF51569">
    <property type="entry name" value="Aldolase"/>
    <property type="match status" value="1"/>
</dbReference>
<keyword evidence="4" id="KW-0456">Lyase</keyword>
<comment type="similarity">
    <text evidence="2">Belongs to the KHG/KDPG aldolase family.</text>
</comment>
<dbReference type="Pfam" id="PF01081">
    <property type="entry name" value="Aldolase"/>
    <property type="match status" value="1"/>
</dbReference>
<name>A0A1H3CJA5_9BACT</name>
<evidence type="ECO:0000313" key="7">
    <source>
        <dbReference type="Proteomes" id="UP000199249"/>
    </source>
</evidence>
<organism evidence="6 7">
    <name type="scientific">Hymenobacter psychrophilus</name>
    <dbReference type="NCBI Taxonomy" id="651662"/>
    <lineage>
        <taxon>Bacteria</taxon>
        <taxon>Pseudomonadati</taxon>
        <taxon>Bacteroidota</taxon>
        <taxon>Cytophagia</taxon>
        <taxon>Cytophagales</taxon>
        <taxon>Hymenobacteraceae</taxon>
        <taxon>Hymenobacter</taxon>
    </lineage>
</organism>
<evidence type="ECO:0000313" key="6">
    <source>
        <dbReference type="EMBL" id="SDX53978.1"/>
    </source>
</evidence>
<dbReference type="CDD" id="cd00452">
    <property type="entry name" value="KDPG_aldolase"/>
    <property type="match status" value="1"/>
</dbReference>
<keyword evidence="5" id="KW-0119">Carbohydrate metabolism</keyword>
<evidence type="ECO:0000256" key="2">
    <source>
        <dbReference type="ARBA" id="ARBA00006906"/>
    </source>
</evidence>
<evidence type="ECO:0000256" key="3">
    <source>
        <dbReference type="ARBA" id="ARBA00011233"/>
    </source>
</evidence>
<dbReference type="EMBL" id="FNOV01000002">
    <property type="protein sequence ID" value="SDX53978.1"/>
    <property type="molecule type" value="Genomic_DNA"/>
</dbReference>
<dbReference type="InterPro" id="IPR013785">
    <property type="entry name" value="Aldolase_TIM"/>
</dbReference>
<dbReference type="InterPro" id="IPR000887">
    <property type="entry name" value="Aldlse_KDPG_KHG"/>
</dbReference>
<dbReference type="Proteomes" id="UP000199249">
    <property type="component" value="Unassembled WGS sequence"/>
</dbReference>
<comment type="pathway">
    <text evidence="1">Carbohydrate acid metabolism.</text>
</comment>
<keyword evidence="7" id="KW-1185">Reference proteome</keyword>
<dbReference type="AlphaFoldDB" id="A0A1H3CJA5"/>
<sequence length="224" mass="23942">MTLSENFPPVAAADALARMLQAPLVPVFYHADIEHAKQMVQACYAGGIRVFEFTNRGNNALPVFRQLREFVWQECPELLLGIGTICNAETAEAFIAAGADFVVQPITTADVAAICRHHNVAWVPGVLTPNEIFQATRLGAGLVKIFPGNLVGPDYVKSIHGPMPQVKIMVTGGVEPTLESLAAWFGGGVSCVGIGSQLFKESADPAALTARVAELTSFIYSLKC</sequence>
<dbReference type="Gene3D" id="3.20.20.70">
    <property type="entry name" value="Aldolase class I"/>
    <property type="match status" value="1"/>
</dbReference>
<accession>A0A1H3CJA5</accession>
<protein>
    <submittedName>
        <fullName evidence="6">2-dehydro-3-deoxyphosphogluconate aldolase / (4S)-4-hydroxy-2-oxoglutarate aldolase</fullName>
    </submittedName>
</protein>
<comment type="subunit">
    <text evidence="3">Homotrimer.</text>
</comment>
<dbReference type="RefSeq" id="WP_245711784.1">
    <property type="nucleotide sequence ID" value="NZ_FNOV01000002.1"/>
</dbReference>
<dbReference type="GO" id="GO:0016829">
    <property type="term" value="F:lyase activity"/>
    <property type="evidence" value="ECO:0007669"/>
    <property type="project" value="UniProtKB-KW"/>
</dbReference>
<evidence type="ECO:0000256" key="1">
    <source>
        <dbReference type="ARBA" id="ARBA00004761"/>
    </source>
</evidence>
<dbReference type="PANTHER" id="PTHR30246">
    <property type="entry name" value="2-KETO-3-DEOXY-6-PHOSPHOGLUCONATE ALDOLASE"/>
    <property type="match status" value="1"/>
</dbReference>